<evidence type="ECO:0000256" key="1">
    <source>
        <dbReference type="SAM" id="MobiDB-lite"/>
    </source>
</evidence>
<feature type="compositionally biased region" description="Basic and acidic residues" evidence="1">
    <location>
        <begin position="10"/>
        <end position="29"/>
    </location>
</feature>
<sequence length="80" mass="9329">MEKIQAWAKKHIEIKEDSTDQQRKGRRESNMSNLPRRRNCSSHPIESEYGSNPKAGISYALVDMPKPTNRQMGLNWDEWA</sequence>
<comment type="caution">
    <text evidence="2">The sequence shown here is derived from an EMBL/GenBank/DDBJ whole genome shotgun (WGS) entry which is preliminary data.</text>
</comment>
<feature type="non-terminal residue" evidence="2">
    <location>
        <position position="1"/>
    </location>
</feature>
<accession>A0A371FXR9</accession>
<feature type="region of interest" description="Disordered" evidence="1">
    <location>
        <begin position="1"/>
        <end position="54"/>
    </location>
</feature>
<dbReference type="AlphaFoldDB" id="A0A371FXR9"/>
<dbReference type="EMBL" id="QJKJ01007449">
    <property type="protein sequence ID" value="RDX83124.1"/>
    <property type="molecule type" value="Genomic_DNA"/>
</dbReference>
<evidence type="ECO:0000313" key="2">
    <source>
        <dbReference type="EMBL" id="RDX83124.1"/>
    </source>
</evidence>
<reference evidence="2" key="1">
    <citation type="submission" date="2018-05" db="EMBL/GenBank/DDBJ databases">
        <title>Draft genome of Mucuna pruriens seed.</title>
        <authorList>
            <person name="Nnadi N.E."/>
            <person name="Vos R."/>
            <person name="Hasami M.H."/>
            <person name="Devisetty U.K."/>
            <person name="Aguiy J.C."/>
        </authorList>
    </citation>
    <scope>NUCLEOTIDE SEQUENCE [LARGE SCALE GENOMIC DNA]</scope>
    <source>
        <strain evidence="2">JCA_2017</strain>
    </source>
</reference>
<protein>
    <submittedName>
        <fullName evidence="2">Uncharacterized protein</fullName>
    </submittedName>
</protein>
<name>A0A371FXR9_MUCPR</name>
<proteinExistence type="predicted"/>
<gene>
    <name evidence="2" type="ORF">CR513_35991</name>
</gene>
<dbReference type="Proteomes" id="UP000257109">
    <property type="component" value="Unassembled WGS sequence"/>
</dbReference>
<organism evidence="2 3">
    <name type="scientific">Mucuna pruriens</name>
    <name type="common">Velvet bean</name>
    <name type="synonym">Dolichos pruriens</name>
    <dbReference type="NCBI Taxonomy" id="157652"/>
    <lineage>
        <taxon>Eukaryota</taxon>
        <taxon>Viridiplantae</taxon>
        <taxon>Streptophyta</taxon>
        <taxon>Embryophyta</taxon>
        <taxon>Tracheophyta</taxon>
        <taxon>Spermatophyta</taxon>
        <taxon>Magnoliopsida</taxon>
        <taxon>eudicotyledons</taxon>
        <taxon>Gunneridae</taxon>
        <taxon>Pentapetalae</taxon>
        <taxon>rosids</taxon>
        <taxon>fabids</taxon>
        <taxon>Fabales</taxon>
        <taxon>Fabaceae</taxon>
        <taxon>Papilionoideae</taxon>
        <taxon>50 kb inversion clade</taxon>
        <taxon>NPAAA clade</taxon>
        <taxon>indigoferoid/millettioid clade</taxon>
        <taxon>Phaseoleae</taxon>
        <taxon>Mucuna</taxon>
    </lineage>
</organism>
<keyword evidence="3" id="KW-1185">Reference proteome</keyword>
<evidence type="ECO:0000313" key="3">
    <source>
        <dbReference type="Proteomes" id="UP000257109"/>
    </source>
</evidence>